<dbReference type="Proteomes" id="UP001642482">
    <property type="component" value="Unassembled WGS sequence"/>
</dbReference>
<sequence>MALGVRDRFKPYLDHIVLGIAISGFSGSDNTYQLALCALLTHAHPDISAVYVSGPTNAAVNKTADSIHDLGEGTAQHLSAGSVFHSPLVVREFSLRTEVE</sequence>
<protein>
    <recommendedName>
        <fullName evidence="3">CheB-type methylesterase domain-containing protein</fullName>
    </recommendedName>
</protein>
<keyword evidence="2" id="KW-1185">Reference proteome</keyword>
<evidence type="ECO:0008006" key="3">
    <source>
        <dbReference type="Google" id="ProtNLM"/>
    </source>
</evidence>
<evidence type="ECO:0000313" key="1">
    <source>
        <dbReference type="EMBL" id="CAK7218665.1"/>
    </source>
</evidence>
<accession>A0ABP0BGE8</accession>
<name>A0ABP0BGE8_9PEZI</name>
<organism evidence="1 2">
    <name type="scientific">Sporothrix eucalyptigena</name>
    <dbReference type="NCBI Taxonomy" id="1812306"/>
    <lineage>
        <taxon>Eukaryota</taxon>
        <taxon>Fungi</taxon>
        <taxon>Dikarya</taxon>
        <taxon>Ascomycota</taxon>
        <taxon>Pezizomycotina</taxon>
        <taxon>Sordariomycetes</taxon>
        <taxon>Sordariomycetidae</taxon>
        <taxon>Ophiostomatales</taxon>
        <taxon>Ophiostomataceae</taxon>
        <taxon>Sporothrix</taxon>
    </lineage>
</organism>
<reference evidence="1 2" key="1">
    <citation type="submission" date="2024-01" db="EMBL/GenBank/DDBJ databases">
        <authorList>
            <person name="Allen C."/>
            <person name="Tagirdzhanova G."/>
        </authorList>
    </citation>
    <scope>NUCLEOTIDE SEQUENCE [LARGE SCALE GENOMIC DNA]</scope>
</reference>
<evidence type="ECO:0000313" key="2">
    <source>
        <dbReference type="Proteomes" id="UP001642482"/>
    </source>
</evidence>
<gene>
    <name evidence="1" type="ORF">SEUCBS140593_003627</name>
</gene>
<dbReference type="EMBL" id="CAWUHD010000028">
    <property type="protein sequence ID" value="CAK7218665.1"/>
    <property type="molecule type" value="Genomic_DNA"/>
</dbReference>
<comment type="caution">
    <text evidence="1">The sequence shown here is derived from an EMBL/GenBank/DDBJ whole genome shotgun (WGS) entry which is preliminary data.</text>
</comment>
<proteinExistence type="predicted"/>